<reference evidence="3" key="2">
    <citation type="journal article" date="2023" name="Front Nutr">
        <title>Lactiplantibacillus pentosus P2020 protects the hyperuricemia and renal inflammation in mice.</title>
        <authorList>
            <person name="Wang Z."/>
            <person name="Song L."/>
            <person name="Li X."/>
            <person name="Xiao Y."/>
            <person name="Huang Y."/>
            <person name="Zhang Y."/>
            <person name="Li J."/>
            <person name="Li M."/>
            <person name="Ren Z."/>
        </authorList>
    </citation>
    <scope>NUCLEOTIDE SEQUENCE</scope>
    <source>
        <strain evidence="3">P2000</strain>
    </source>
</reference>
<dbReference type="InterPro" id="IPR001296">
    <property type="entry name" value="Glyco_trans_1"/>
</dbReference>
<dbReference type="CDD" id="cd03801">
    <property type="entry name" value="GT4_PimA-like"/>
    <property type="match status" value="1"/>
</dbReference>
<name>A0AAX6LIN0_LACPE</name>
<protein>
    <submittedName>
        <fullName evidence="3">Glycosyltransferase family 4 protein</fullName>
    </submittedName>
</protein>
<dbReference type="PANTHER" id="PTHR46401:SF2">
    <property type="entry name" value="GLYCOSYLTRANSFERASE WBBK-RELATED"/>
    <property type="match status" value="1"/>
</dbReference>
<dbReference type="Pfam" id="PF00534">
    <property type="entry name" value="Glycos_transf_1"/>
    <property type="match status" value="1"/>
</dbReference>
<dbReference type="AlphaFoldDB" id="A0AAX6LIN0"/>
<dbReference type="GO" id="GO:0016757">
    <property type="term" value="F:glycosyltransferase activity"/>
    <property type="evidence" value="ECO:0007669"/>
    <property type="project" value="InterPro"/>
</dbReference>
<sequence length="359" mass="40751">MIINFVLPRSTNTPMGGYKICFQYANKFAELGYSVHIYFVINAPAKSMQLMLAQIKGKTIKRTKYRSLNWFGINSNVNLHFDVSPEKIINLQNGVIIATHWSTADIVSESHVKNQNKFYFIQDFEDFDPNASTEDIIHTWKLPLKKIVISKWLVRKGIELGVKTYLIPNFIDLDEFMIDNFVPNIQRKKIVSFLWHDNPRKQSSMGLKIAKQLKSIDSEIEIACFGTTVPDDDTIDFKFIDATPSVLANNVYGKSAVYMMPSRKEGWGLTGLEAMNCGAVVVAIDNGGIHEYASKDSVVLVPNDEQKLLDSVLKTINNMKLRQNLASNGKKVAEQFSLDYSTQKFLNFLQQKGEIETDE</sequence>
<evidence type="ECO:0000259" key="2">
    <source>
        <dbReference type="Pfam" id="PF00534"/>
    </source>
</evidence>
<gene>
    <name evidence="3" type="ORF">OOJ94_16610</name>
</gene>
<evidence type="ECO:0000256" key="1">
    <source>
        <dbReference type="ARBA" id="ARBA00022679"/>
    </source>
</evidence>
<dbReference type="Gene3D" id="3.40.50.2000">
    <property type="entry name" value="Glycogen Phosphorylase B"/>
    <property type="match status" value="1"/>
</dbReference>
<organism evidence="3 4">
    <name type="scientific">Lactiplantibacillus pentosus</name>
    <name type="common">Lactobacillus pentosus</name>
    <dbReference type="NCBI Taxonomy" id="1589"/>
    <lineage>
        <taxon>Bacteria</taxon>
        <taxon>Bacillati</taxon>
        <taxon>Bacillota</taxon>
        <taxon>Bacilli</taxon>
        <taxon>Lactobacillales</taxon>
        <taxon>Lactobacillaceae</taxon>
        <taxon>Lactiplantibacillus</taxon>
    </lineage>
</organism>
<dbReference type="GO" id="GO:0009103">
    <property type="term" value="P:lipopolysaccharide biosynthetic process"/>
    <property type="evidence" value="ECO:0007669"/>
    <property type="project" value="TreeGrafter"/>
</dbReference>
<proteinExistence type="predicted"/>
<accession>A0AAX6LIN0</accession>
<reference evidence="3" key="1">
    <citation type="submission" date="2022-11" db="EMBL/GenBank/DDBJ databases">
        <authorList>
            <person name="Wang Z."/>
        </authorList>
    </citation>
    <scope>NUCLEOTIDE SEQUENCE</scope>
    <source>
        <strain evidence="3">P2000</strain>
    </source>
</reference>
<comment type="caution">
    <text evidence="3">The sequence shown here is derived from an EMBL/GenBank/DDBJ whole genome shotgun (WGS) entry which is preliminary data.</text>
</comment>
<dbReference type="Proteomes" id="UP001151834">
    <property type="component" value="Unassembled WGS sequence"/>
</dbReference>
<keyword evidence="1" id="KW-0808">Transferase</keyword>
<dbReference type="SUPFAM" id="SSF53756">
    <property type="entry name" value="UDP-Glycosyltransferase/glycogen phosphorylase"/>
    <property type="match status" value="1"/>
</dbReference>
<dbReference type="PANTHER" id="PTHR46401">
    <property type="entry name" value="GLYCOSYLTRANSFERASE WBBK-RELATED"/>
    <property type="match status" value="1"/>
</dbReference>
<evidence type="ECO:0000313" key="3">
    <source>
        <dbReference type="EMBL" id="MDF2314423.1"/>
    </source>
</evidence>
<feature type="domain" description="Glycosyl transferase family 1" evidence="2">
    <location>
        <begin position="248"/>
        <end position="331"/>
    </location>
</feature>
<dbReference type="Gene3D" id="3.40.50.11090">
    <property type="match status" value="1"/>
</dbReference>
<dbReference type="RefSeq" id="WP_053566554.1">
    <property type="nucleotide sequence ID" value="NZ_JAPEQV010000034.1"/>
</dbReference>
<dbReference type="EMBL" id="JAPEQV010000034">
    <property type="protein sequence ID" value="MDF2314423.1"/>
    <property type="molecule type" value="Genomic_DNA"/>
</dbReference>
<evidence type="ECO:0000313" key="4">
    <source>
        <dbReference type="Proteomes" id="UP001151834"/>
    </source>
</evidence>